<proteinExistence type="predicted"/>
<feature type="compositionally biased region" description="Acidic residues" evidence="1">
    <location>
        <begin position="7"/>
        <end position="22"/>
    </location>
</feature>
<accession>A0AAD5YLX2</accession>
<keyword evidence="3" id="KW-1185">Reference proteome</keyword>
<dbReference type="EMBL" id="JANAWD010000008">
    <property type="protein sequence ID" value="KAJ3491678.1"/>
    <property type="molecule type" value="Genomic_DNA"/>
</dbReference>
<feature type="compositionally biased region" description="Polar residues" evidence="1">
    <location>
        <begin position="30"/>
        <end position="40"/>
    </location>
</feature>
<reference evidence="2" key="1">
    <citation type="submission" date="2022-07" db="EMBL/GenBank/DDBJ databases">
        <title>Genome Sequence of Physisporinus lineatus.</title>
        <authorList>
            <person name="Buettner E."/>
        </authorList>
    </citation>
    <scope>NUCLEOTIDE SEQUENCE</scope>
    <source>
        <strain evidence="2">VT162</strain>
    </source>
</reference>
<evidence type="ECO:0000313" key="2">
    <source>
        <dbReference type="EMBL" id="KAJ3491678.1"/>
    </source>
</evidence>
<organism evidence="2 3">
    <name type="scientific">Meripilus lineatus</name>
    <dbReference type="NCBI Taxonomy" id="2056292"/>
    <lineage>
        <taxon>Eukaryota</taxon>
        <taxon>Fungi</taxon>
        <taxon>Dikarya</taxon>
        <taxon>Basidiomycota</taxon>
        <taxon>Agaricomycotina</taxon>
        <taxon>Agaricomycetes</taxon>
        <taxon>Polyporales</taxon>
        <taxon>Meripilaceae</taxon>
        <taxon>Meripilus</taxon>
    </lineage>
</organism>
<dbReference type="AlphaFoldDB" id="A0AAD5YLX2"/>
<dbReference type="Proteomes" id="UP001212997">
    <property type="component" value="Unassembled WGS sequence"/>
</dbReference>
<comment type="caution">
    <text evidence="2">The sequence shown here is derived from an EMBL/GenBank/DDBJ whole genome shotgun (WGS) entry which is preliminary data.</text>
</comment>
<feature type="compositionally biased region" description="Polar residues" evidence="1">
    <location>
        <begin position="72"/>
        <end position="81"/>
    </location>
</feature>
<sequence length="81" mass="8612">MTSNDEHVDDDEPATEELDEEVCGIGLTCPSGQRLSSARAQTPKKAAIKASPDLAGDLSALSIENPQDPRPQHSSSTRKPL</sequence>
<gene>
    <name evidence="2" type="ORF">NLI96_g539</name>
</gene>
<protein>
    <submittedName>
        <fullName evidence="2">Uncharacterized protein</fullName>
    </submittedName>
</protein>
<evidence type="ECO:0000256" key="1">
    <source>
        <dbReference type="SAM" id="MobiDB-lite"/>
    </source>
</evidence>
<name>A0AAD5YLX2_9APHY</name>
<feature type="region of interest" description="Disordered" evidence="1">
    <location>
        <begin position="1"/>
        <end position="81"/>
    </location>
</feature>
<evidence type="ECO:0000313" key="3">
    <source>
        <dbReference type="Proteomes" id="UP001212997"/>
    </source>
</evidence>